<dbReference type="GO" id="GO:0005737">
    <property type="term" value="C:cytoplasm"/>
    <property type="evidence" value="ECO:0007669"/>
    <property type="project" value="TreeGrafter"/>
</dbReference>
<dbReference type="Proteomes" id="UP000320095">
    <property type="component" value="Unassembled WGS sequence"/>
</dbReference>
<evidence type="ECO:0000256" key="1">
    <source>
        <dbReference type="ARBA" id="ARBA00001974"/>
    </source>
</evidence>
<proteinExistence type="predicted"/>
<evidence type="ECO:0000256" key="2">
    <source>
        <dbReference type="ARBA" id="ARBA00022630"/>
    </source>
</evidence>
<evidence type="ECO:0000313" key="7">
    <source>
        <dbReference type="Proteomes" id="UP000320095"/>
    </source>
</evidence>
<dbReference type="PRINTS" id="PR00368">
    <property type="entry name" value="FADPNR"/>
</dbReference>
<dbReference type="SUPFAM" id="SSF51905">
    <property type="entry name" value="FAD/NAD(P)-binding domain"/>
    <property type="match status" value="2"/>
</dbReference>
<dbReference type="PANTHER" id="PTHR43557:SF2">
    <property type="entry name" value="RIESKE DOMAIN-CONTAINING PROTEIN-RELATED"/>
    <property type="match status" value="1"/>
</dbReference>
<organism evidence="6 7">
    <name type="scientific">Mycolicibacterium hodleri</name>
    <dbReference type="NCBI Taxonomy" id="49897"/>
    <lineage>
        <taxon>Bacteria</taxon>
        <taxon>Bacillati</taxon>
        <taxon>Actinomycetota</taxon>
        <taxon>Actinomycetes</taxon>
        <taxon>Mycobacteriales</taxon>
        <taxon>Mycobacteriaceae</taxon>
        <taxon>Mycolicibacterium</taxon>
    </lineage>
</organism>
<gene>
    <name evidence="6" type="ORF">EAH80_29895</name>
</gene>
<dbReference type="InterPro" id="IPR036188">
    <property type="entry name" value="FAD/NAD-bd_sf"/>
</dbReference>
<protein>
    <submittedName>
        <fullName evidence="6">FAD-dependent oxidoreductase</fullName>
    </submittedName>
</protein>
<comment type="caution">
    <text evidence="6">The sequence shown here is derived from an EMBL/GenBank/DDBJ whole genome shotgun (WGS) entry which is preliminary data.</text>
</comment>
<dbReference type="OrthoDB" id="4213189at2"/>
<sequence length="381" mass="39512">MSMPGLIVVGSGPAGISAAESYREHGGAGPVLVLSADPDLPYERPPLSKEFLRGETDDVALHPAEWFTDRDIELRHGHTVDAIDVDGHGVTVDGERIGYGALVLALGAGPSPLTVPGGERALQLRALTDARRLRSAAADATSAVVIGAGFIGCEAAASLAMRGLSVTLVAPDRVPQEKRLGADAGERLLNFVTSTGVRYVGGTSVEAIDEDGVRLDDGVTIDCDLVLAATGVTPHGELAAAAGLQMKDSRIVVGADMRTSAADVYAAGDVTFAFNAAAGRHVAVEHWQDAAEQGTVAGAQAAGADATWDVVPGFWSTIGEATVKYHAWGDGYDVSRVAERDGGFTVWYEADGTAVGVLTCEADDDYDHGETLIAQRRPTPV</sequence>
<dbReference type="AlphaFoldDB" id="A0A502DJC6"/>
<dbReference type="InterPro" id="IPR050446">
    <property type="entry name" value="FAD-oxidoreductase/Apoptosis"/>
</dbReference>
<feature type="domain" description="FAD/NAD(P)-binding" evidence="5">
    <location>
        <begin position="6"/>
        <end position="294"/>
    </location>
</feature>
<dbReference type="Gene3D" id="3.50.50.60">
    <property type="entry name" value="FAD/NAD(P)-binding domain"/>
    <property type="match status" value="2"/>
</dbReference>
<keyword evidence="4" id="KW-0560">Oxidoreductase</keyword>
<comment type="cofactor">
    <cofactor evidence="1">
        <name>FAD</name>
        <dbReference type="ChEBI" id="CHEBI:57692"/>
    </cofactor>
</comment>
<dbReference type="InterPro" id="IPR023753">
    <property type="entry name" value="FAD/NAD-binding_dom"/>
</dbReference>
<evidence type="ECO:0000313" key="6">
    <source>
        <dbReference type="EMBL" id="TPG25627.1"/>
    </source>
</evidence>
<keyword evidence="7" id="KW-1185">Reference proteome</keyword>
<dbReference type="Gene3D" id="3.30.390.30">
    <property type="match status" value="1"/>
</dbReference>
<keyword evidence="3" id="KW-0274">FAD</keyword>
<dbReference type="Pfam" id="PF07992">
    <property type="entry name" value="Pyr_redox_2"/>
    <property type="match status" value="1"/>
</dbReference>
<name>A0A502DJC6_9MYCO</name>
<dbReference type="InterPro" id="IPR016156">
    <property type="entry name" value="FAD/NAD-linked_Rdtase_dimer_sf"/>
</dbReference>
<keyword evidence="2" id="KW-0285">Flavoprotein</keyword>
<evidence type="ECO:0000259" key="5">
    <source>
        <dbReference type="Pfam" id="PF07992"/>
    </source>
</evidence>
<dbReference type="EMBL" id="RCZG01000025">
    <property type="protein sequence ID" value="TPG25627.1"/>
    <property type="molecule type" value="Genomic_DNA"/>
</dbReference>
<evidence type="ECO:0000256" key="4">
    <source>
        <dbReference type="ARBA" id="ARBA00023002"/>
    </source>
</evidence>
<dbReference type="PANTHER" id="PTHR43557">
    <property type="entry name" value="APOPTOSIS-INDUCING FACTOR 1"/>
    <property type="match status" value="1"/>
</dbReference>
<dbReference type="SUPFAM" id="SSF55424">
    <property type="entry name" value="FAD/NAD-linked reductases, dimerisation (C-terminal) domain"/>
    <property type="match status" value="1"/>
</dbReference>
<evidence type="ECO:0000256" key="3">
    <source>
        <dbReference type="ARBA" id="ARBA00022827"/>
    </source>
</evidence>
<dbReference type="GO" id="GO:0016651">
    <property type="term" value="F:oxidoreductase activity, acting on NAD(P)H"/>
    <property type="evidence" value="ECO:0007669"/>
    <property type="project" value="TreeGrafter"/>
</dbReference>
<accession>A0A502DJC6</accession>
<dbReference type="PRINTS" id="PR00411">
    <property type="entry name" value="PNDRDTASEI"/>
</dbReference>
<reference evidence="6 7" key="1">
    <citation type="journal article" date="2019" name="Environ. Microbiol.">
        <title>Species interactions and distinct microbial communities in high Arctic permafrost affected cryosols are associated with the CH4 and CO2 gas fluxes.</title>
        <authorList>
            <person name="Altshuler I."/>
            <person name="Hamel J."/>
            <person name="Turney S."/>
            <person name="Magnuson E."/>
            <person name="Levesque R."/>
            <person name="Greer C."/>
            <person name="Whyte L.G."/>
        </authorList>
    </citation>
    <scope>NUCLEOTIDE SEQUENCE [LARGE SCALE GENOMIC DNA]</scope>
    <source>
        <strain evidence="6 7">S5.20</strain>
    </source>
</reference>